<dbReference type="Pfam" id="PF01565">
    <property type="entry name" value="FAD_binding_4"/>
    <property type="match status" value="1"/>
</dbReference>
<evidence type="ECO:0000256" key="2">
    <source>
        <dbReference type="ARBA" id="ARBA00022630"/>
    </source>
</evidence>
<dbReference type="SUPFAM" id="SSF56176">
    <property type="entry name" value="FAD-binding/transporter-associated domain-like"/>
    <property type="match status" value="1"/>
</dbReference>
<dbReference type="InterPro" id="IPR016166">
    <property type="entry name" value="FAD-bd_PCMH"/>
</dbReference>
<accession>A0ABR2X6Y2</accession>
<reference evidence="6 7" key="1">
    <citation type="submission" date="2024-02" db="EMBL/GenBank/DDBJ databases">
        <title>First draft genome assembly of two strains of Seiridium cardinale.</title>
        <authorList>
            <person name="Emiliani G."/>
            <person name="Scali E."/>
        </authorList>
    </citation>
    <scope>NUCLEOTIDE SEQUENCE [LARGE SCALE GENOMIC DNA]</scope>
    <source>
        <strain evidence="6 7">BM-138-000479</strain>
    </source>
</reference>
<dbReference type="PANTHER" id="PTHR42973:SF53">
    <property type="entry name" value="FAD-BINDING PCMH-TYPE DOMAIN-CONTAINING PROTEIN-RELATED"/>
    <property type="match status" value="1"/>
</dbReference>
<evidence type="ECO:0000256" key="1">
    <source>
        <dbReference type="ARBA" id="ARBA00005466"/>
    </source>
</evidence>
<dbReference type="InterPro" id="IPR036318">
    <property type="entry name" value="FAD-bd_PCMH-like_sf"/>
</dbReference>
<dbReference type="PROSITE" id="PS51387">
    <property type="entry name" value="FAD_PCMH"/>
    <property type="match status" value="1"/>
</dbReference>
<evidence type="ECO:0000256" key="3">
    <source>
        <dbReference type="ARBA" id="ARBA00022827"/>
    </source>
</evidence>
<dbReference type="InterPro" id="IPR016169">
    <property type="entry name" value="FAD-bd_PCMH_sub2"/>
</dbReference>
<dbReference type="Proteomes" id="UP001465668">
    <property type="component" value="Unassembled WGS sequence"/>
</dbReference>
<comment type="similarity">
    <text evidence="1">Belongs to the oxygen-dependent FAD-linked oxidoreductase family.</text>
</comment>
<protein>
    <recommendedName>
        <fullName evidence="5">FAD-binding PCMH-type domain-containing protein</fullName>
    </recommendedName>
</protein>
<dbReference type="Gene3D" id="3.30.465.10">
    <property type="match status" value="1"/>
</dbReference>
<evidence type="ECO:0000259" key="5">
    <source>
        <dbReference type="PROSITE" id="PS51387"/>
    </source>
</evidence>
<comment type="caution">
    <text evidence="6">The sequence shown here is derived from an EMBL/GenBank/DDBJ whole genome shotgun (WGS) entry which is preliminary data.</text>
</comment>
<keyword evidence="3" id="KW-0274">FAD</keyword>
<gene>
    <name evidence="6" type="ORF">SCAR479_13817</name>
</gene>
<proteinExistence type="inferred from homology"/>
<evidence type="ECO:0000313" key="6">
    <source>
        <dbReference type="EMBL" id="KAK9769506.1"/>
    </source>
</evidence>
<keyword evidence="2" id="KW-0285">Flavoprotein</keyword>
<evidence type="ECO:0000256" key="4">
    <source>
        <dbReference type="ARBA" id="ARBA00023002"/>
    </source>
</evidence>
<name>A0ABR2X6Y2_9PEZI</name>
<dbReference type="InterPro" id="IPR006094">
    <property type="entry name" value="Oxid_FAD_bind_N"/>
</dbReference>
<evidence type="ECO:0000313" key="7">
    <source>
        <dbReference type="Proteomes" id="UP001465668"/>
    </source>
</evidence>
<organism evidence="6 7">
    <name type="scientific">Seiridium cardinale</name>
    <dbReference type="NCBI Taxonomy" id="138064"/>
    <lineage>
        <taxon>Eukaryota</taxon>
        <taxon>Fungi</taxon>
        <taxon>Dikarya</taxon>
        <taxon>Ascomycota</taxon>
        <taxon>Pezizomycotina</taxon>
        <taxon>Sordariomycetes</taxon>
        <taxon>Xylariomycetidae</taxon>
        <taxon>Amphisphaeriales</taxon>
        <taxon>Sporocadaceae</taxon>
        <taxon>Seiridium</taxon>
    </lineage>
</organism>
<dbReference type="PANTHER" id="PTHR42973">
    <property type="entry name" value="BINDING OXIDOREDUCTASE, PUTATIVE (AFU_ORTHOLOGUE AFUA_1G17690)-RELATED"/>
    <property type="match status" value="1"/>
</dbReference>
<keyword evidence="7" id="KW-1185">Reference proteome</keyword>
<dbReference type="InterPro" id="IPR050416">
    <property type="entry name" value="FAD-linked_Oxidoreductase"/>
</dbReference>
<sequence length="623" mass="67365">MTIPTNAQISESRSICDALASHGGTGGKQQPIRVYGEELAIDGQDSTEPWDTNFRISKGLVRPSPDPNCLRVYFVVFHQRQTADKKRSDHEPGHYYSALLFVKMQQPLTPAFVASALLATPAAAGYNNSTASISCCTALTSAGISVLYPDNELYENRTESYWSITSQLTPWCIAQPASTEQVATAVTTLVEGTSCQFAVRSGGHFIWPANNSKHGGSAQTSSPLTQVVEEGVTIDLGLMNATAYDESTQVASIYPGSRWRGVYETLDPHNVTVAGGRAASVGVAGFLTGGGNSFYSARKGFACDNVVNFEVVLASGATVNANATDNSDLFQALKGGQSNFGIVTRFDMQAFDAPLLWGGAVQYNKTTGPQHIDAYVDWTNNVQNDVNGSAIVFWSYQPALQDIVIIAAYEDTGGNVEPAAFDKFLAIPGNLSSTMRVASHLDLANELEQPTGYRDIWWTGTIKNDKRVYEKIIELHEELCDFMAAQSPDGDFVTQAMFQSIPTIFSQHSVENGGNVLGLDRENENLVMLLYTLAVNGAEQEAIAQEQMRKFGDATMEYAASIDAAADWKYINYAYQQQDPLGSYGAENVAKIQAAALKYDPSGIFQTRAPGGFKITRSNGTIG</sequence>
<dbReference type="EMBL" id="JARVKM010000121">
    <property type="protein sequence ID" value="KAK9769506.1"/>
    <property type="molecule type" value="Genomic_DNA"/>
</dbReference>
<keyword evidence="4" id="KW-0560">Oxidoreductase</keyword>
<feature type="domain" description="FAD-binding PCMH-type" evidence="5">
    <location>
        <begin position="166"/>
        <end position="353"/>
    </location>
</feature>